<dbReference type="GeneID" id="27686267"/>
<reference evidence="2 3" key="1">
    <citation type="submission" date="2009-08" db="EMBL/GenBank/DDBJ databases">
        <title>The Genome Sequence of Spizellomyces punctatus strain DAOM BR117.</title>
        <authorList>
            <consortium name="The Broad Institute Genome Sequencing Platform"/>
            <person name="Russ C."/>
            <person name="Cuomo C."/>
            <person name="Shea T."/>
            <person name="Young S.K."/>
            <person name="Zeng Q."/>
            <person name="Koehrsen M."/>
            <person name="Haas B."/>
            <person name="Borodovsky M."/>
            <person name="Guigo R."/>
            <person name="Alvarado L."/>
            <person name="Berlin A."/>
            <person name="Bochicchio J."/>
            <person name="Borenstein D."/>
            <person name="Chapman S."/>
            <person name="Chen Z."/>
            <person name="Engels R."/>
            <person name="Freedman E."/>
            <person name="Gellesch M."/>
            <person name="Goldberg J."/>
            <person name="Griggs A."/>
            <person name="Gujja S."/>
            <person name="Heiman D."/>
            <person name="Hepburn T."/>
            <person name="Howarth C."/>
            <person name="Jen D."/>
            <person name="Larson L."/>
            <person name="Lewis B."/>
            <person name="Mehta T."/>
            <person name="Park D."/>
            <person name="Pearson M."/>
            <person name="Roberts A."/>
            <person name="Saif S."/>
            <person name="Shenoy N."/>
            <person name="Sisk P."/>
            <person name="Stolte C."/>
            <person name="Sykes S."/>
            <person name="Thomson T."/>
            <person name="Walk T."/>
            <person name="White J."/>
            <person name="Yandava C."/>
            <person name="Burger G."/>
            <person name="Gray M.W."/>
            <person name="Holland P.W.H."/>
            <person name="King N."/>
            <person name="Lang F.B.F."/>
            <person name="Roger A.J."/>
            <person name="Ruiz-Trillo I."/>
            <person name="Lander E."/>
            <person name="Nusbaum C."/>
        </authorList>
    </citation>
    <scope>NUCLEOTIDE SEQUENCE [LARGE SCALE GENOMIC DNA]</scope>
    <source>
        <strain evidence="2 3">DAOM BR117</strain>
    </source>
</reference>
<dbReference type="RefSeq" id="XP_016610252.1">
    <property type="nucleotide sequence ID" value="XM_016750983.1"/>
</dbReference>
<dbReference type="Proteomes" id="UP000053201">
    <property type="component" value="Unassembled WGS sequence"/>
</dbReference>
<protein>
    <submittedName>
        <fullName evidence="2">Uncharacterized protein</fullName>
    </submittedName>
</protein>
<evidence type="ECO:0000313" key="3">
    <source>
        <dbReference type="Proteomes" id="UP000053201"/>
    </source>
</evidence>
<dbReference type="OMA" id="LLICHSG"/>
<dbReference type="OrthoDB" id="2126027at2759"/>
<feature type="region of interest" description="Disordered" evidence="1">
    <location>
        <begin position="1"/>
        <end position="68"/>
    </location>
</feature>
<feature type="region of interest" description="Disordered" evidence="1">
    <location>
        <begin position="299"/>
        <end position="319"/>
    </location>
</feature>
<dbReference type="VEuPathDB" id="FungiDB:SPPG_02698"/>
<dbReference type="InterPro" id="IPR032727">
    <property type="entry name" value="CLAMP"/>
</dbReference>
<gene>
    <name evidence="2" type="ORF">SPPG_02698</name>
</gene>
<proteinExistence type="predicted"/>
<organism evidence="2 3">
    <name type="scientific">Spizellomyces punctatus (strain DAOM BR117)</name>
    <dbReference type="NCBI Taxonomy" id="645134"/>
    <lineage>
        <taxon>Eukaryota</taxon>
        <taxon>Fungi</taxon>
        <taxon>Fungi incertae sedis</taxon>
        <taxon>Chytridiomycota</taxon>
        <taxon>Chytridiomycota incertae sedis</taxon>
        <taxon>Chytridiomycetes</taxon>
        <taxon>Spizellomycetales</taxon>
        <taxon>Spizellomycetaceae</taxon>
        <taxon>Spizellomyces</taxon>
    </lineage>
</organism>
<accession>A0A0L0HMC0</accession>
<dbReference type="InParanoid" id="A0A0L0HMC0"/>
<name>A0A0L0HMC0_SPIPD</name>
<dbReference type="PANTHER" id="PTHR28457:SF1">
    <property type="entry name" value="CILIA- AND FLAGELLA-ASSOCIATED PROTEIN 119"/>
    <property type="match status" value="1"/>
</dbReference>
<dbReference type="STRING" id="645134.A0A0L0HMC0"/>
<dbReference type="PANTHER" id="PTHR28457">
    <property type="entry name" value="COILED-COIL DOMAIN-CONTAINING PROTEIN 189"/>
    <property type="match status" value="1"/>
</dbReference>
<dbReference type="EMBL" id="KQ257453">
    <property type="protein sequence ID" value="KND02213.1"/>
    <property type="molecule type" value="Genomic_DNA"/>
</dbReference>
<feature type="compositionally biased region" description="Polar residues" evidence="1">
    <location>
        <begin position="1"/>
        <end position="20"/>
    </location>
</feature>
<dbReference type="AlphaFoldDB" id="A0A0L0HMC0"/>
<sequence>MSATTASSPSQRTTGRTPPTSAGADRRSTTRPSSSRTKSAGKHKKGGTPGGGGIGLGEEVKKEDATPTSVPLTWTLLTQEDVAELKAYQTPDDIVSRFAKILGMDTSYKEELLNAIVVNFCVGNFLFARDAHFSEAEIGAFCAIMKTLLDQSLEKAWPLETALHQFGDLLMSHAGAGGEEKSGWDVFRPESVVKIVDYGVSSFFQHYRLFCHVLTTEQEKQDTELLLHLDEPPCAVQVSAKRSQSTVQLKKSQPDLLVKKSQLDLVQDADDAPVAVLWPPPLAEAVPLHVWEKEEAIRKEEEERRRVEEERLREEERKAAENPFEVLSADAIKQIASETVTMLLSAVAGDVEKALEDQRTRFLDKIIK</sequence>
<keyword evidence="3" id="KW-1185">Reference proteome</keyword>
<dbReference type="Pfam" id="PF14769">
    <property type="entry name" value="CLAMP"/>
    <property type="match status" value="1"/>
</dbReference>
<evidence type="ECO:0000313" key="2">
    <source>
        <dbReference type="EMBL" id="KND02213.1"/>
    </source>
</evidence>
<feature type="compositionally biased region" description="Gly residues" evidence="1">
    <location>
        <begin position="47"/>
        <end position="56"/>
    </location>
</feature>
<evidence type="ECO:0000256" key="1">
    <source>
        <dbReference type="SAM" id="MobiDB-lite"/>
    </source>
</evidence>